<dbReference type="InterPro" id="IPR039418">
    <property type="entry name" value="LexA-like"/>
</dbReference>
<dbReference type="Pfam" id="PF00717">
    <property type="entry name" value="Peptidase_S24"/>
    <property type="match status" value="1"/>
</dbReference>
<dbReference type="PROSITE" id="PS50943">
    <property type="entry name" value="HTH_CROC1"/>
    <property type="match status" value="1"/>
</dbReference>
<evidence type="ECO:0000259" key="8">
    <source>
        <dbReference type="PROSITE" id="PS50943"/>
    </source>
</evidence>
<evidence type="ECO:0000256" key="1">
    <source>
        <dbReference type="ARBA" id="ARBA00007484"/>
    </source>
</evidence>
<sequence length="209" mass="23123">MGDFSSNLKRLRKSKNMSLEELAKDINLKYDTKFSKGMLSKYENGKTATNVSANVLASYFEVSLDDLLGLNVNEEIHIPTDLIPIVGTIAAGTPIFAEENLLGYAPGLPMMSLADRNVFYLKVKGESMNREFANESFVLIDRDVEAENGDIAAVLVNGDEATVKKINVKDNLLTLIPMSTDESYYPEIINLEKTEVTIIGKVIGAFKQY</sequence>
<dbReference type="PANTHER" id="PTHR33516:SF2">
    <property type="entry name" value="LEXA REPRESSOR-RELATED"/>
    <property type="match status" value="1"/>
</dbReference>
<dbReference type="Pfam" id="PF01381">
    <property type="entry name" value="HTH_3"/>
    <property type="match status" value="1"/>
</dbReference>
<evidence type="ECO:0000256" key="6">
    <source>
        <dbReference type="ARBA" id="ARBA00023236"/>
    </source>
</evidence>
<keyword evidence="4 7" id="KW-0068">Autocatalytic cleavage</keyword>
<dbReference type="Gene3D" id="1.10.260.40">
    <property type="entry name" value="lambda repressor-like DNA-binding domains"/>
    <property type="match status" value="1"/>
</dbReference>
<dbReference type="InterPro" id="IPR015927">
    <property type="entry name" value="Peptidase_S24_S26A/B/C"/>
</dbReference>
<dbReference type="SUPFAM" id="SSF47413">
    <property type="entry name" value="lambda repressor-like DNA-binding domains"/>
    <property type="match status" value="1"/>
</dbReference>
<dbReference type="InterPro" id="IPR010982">
    <property type="entry name" value="Lambda_DNA-bd_dom_sf"/>
</dbReference>
<dbReference type="CDD" id="cd06529">
    <property type="entry name" value="S24_LexA-like"/>
    <property type="match status" value="1"/>
</dbReference>
<dbReference type="GO" id="GO:0009432">
    <property type="term" value="P:SOS response"/>
    <property type="evidence" value="ECO:0007669"/>
    <property type="project" value="UniProtKB-KW"/>
</dbReference>
<dbReference type="RefSeq" id="WP_115774243.1">
    <property type="nucleotide sequence ID" value="NZ_PIOC01000023.1"/>
</dbReference>
<reference evidence="10" key="1">
    <citation type="submission" date="2017-11" db="EMBL/GenBank/DDBJ databases">
        <authorList>
            <person name="Zhu W."/>
        </authorList>
    </citation>
    <scope>NUCLEOTIDE SEQUENCE [LARGE SCALE GENOMIC DNA]</scope>
    <source>
        <strain evidence="10">CAU 1183</strain>
    </source>
</reference>
<keyword evidence="5" id="KW-0234">DNA repair</keyword>
<evidence type="ECO:0000256" key="2">
    <source>
        <dbReference type="ARBA" id="ARBA00022763"/>
    </source>
</evidence>
<dbReference type="SMART" id="SM00530">
    <property type="entry name" value="HTH_XRE"/>
    <property type="match status" value="1"/>
</dbReference>
<dbReference type="InterPro" id="IPR036286">
    <property type="entry name" value="LexA/Signal_pep-like_sf"/>
</dbReference>
<gene>
    <name evidence="9" type="ORF">CWR48_15525</name>
</gene>
<dbReference type="GO" id="GO:0003677">
    <property type="term" value="F:DNA binding"/>
    <property type="evidence" value="ECO:0007669"/>
    <property type="project" value="InterPro"/>
</dbReference>
<evidence type="ECO:0000313" key="9">
    <source>
        <dbReference type="EMBL" id="RDW17013.1"/>
    </source>
</evidence>
<dbReference type="InterPro" id="IPR001387">
    <property type="entry name" value="Cro/C1-type_HTH"/>
</dbReference>
<dbReference type="GO" id="GO:0006355">
    <property type="term" value="P:regulation of DNA-templated transcription"/>
    <property type="evidence" value="ECO:0007669"/>
    <property type="project" value="InterPro"/>
</dbReference>
<protein>
    <recommendedName>
        <fullName evidence="8">HTH cro/C1-type domain-containing protein</fullName>
    </recommendedName>
</protein>
<dbReference type="InterPro" id="IPR050077">
    <property type="entry name" value="LexA_repressor"/>
</dbReference>
<comment type="caution">
    <text evidence="9">The sequence shown here is derived from an EMBL/GenBank/DDBJ whole genome shotgun (WGS) entry which is preliminary data.</text>
</comment>
<keyword evidence="6" id="KW-0742">SOS response</keyword>
<dbReference type="GO" id="GO:0016787">
    <property type="term" value="F:hydrolase activity"/>
    <property type="evidence" value="ECO:0007669"/>
    <property type="project" value="UniProtKB-KW"/>
</dbReference>
<keyword evidence="10" id="KW-1185">Reference proteome</keyword>
<dbReference type="PRINTS" id="PR00726">
    <property type="entry name" value="LEXASERPTASE"/>
</dbReference>
<dbReference type="Proteomes" id="UP000257143">
    <property type="component" value="Unassembled WGS sequence"/>
</dbReference>
<evidence type="ECO:0000256" key="7">
    <source>
        <dbReference type="RuleBase" id="RU003991"/>
    </source>
</evidence>
<accession>A0A3D8PLN4</accession>
<dbReference type="SUPFAM" id="SSF51306">
    <property type="entry name" value="LexA/Signal peptidase"/>
    <property type="match status" value="1"/>
</dbReference>
<evidence type="ECO:0000256" key="5">
    <source>
        <dbReference type="ARBA" id="ARBA00023204"/>
    </source>
</evidence>
<name>A0A3D8PLN4_9BACI</name>
<dbReference type="CDD" id="cd00093">
    <property type="entry name" value="HTH_XRE"/>
    <property type="match status" value="1"/>
</dbReference>
<comment type="similarity">
    <text evidence="1 7">Belongs to the peptidase S24 family.</text>
</comment>
<evidence type="ECO:0000313" key="10">
    <source>
        <dbReference type="Proteomes" id="UP000257143"/>
    </source>
</evidence>
<dbReference type="OrthoDB" id="194368at2"/>
<keyword evidence="2" id="KW-0227">DNA damage</keyword>
<dbReference type="AlphaFoldDB" id="A0A3D8PLN4"/>
<evidence type="ECO:0000256" key="4">
    <source>
        <dbReference type="ARBA" id="ARBA00022813"/>
    </source>
</evidence>
<dbReference type="GO" id="GO:0006281">
    <property type="term" value="P:DNA repair"/>
    <property type="evidence" value="ECO:0007669"/>
    <property type="project" value="UniProtKB-KW"/>
</dbReference>
<feature type="domain" description="HTH cro/C1-type" evidence="8">
    <location>
        <begin position="8"/>
        <end position="67"/>
    </location>
</feature>
<evidence type="ECO:0000256" key="3">
    <source>
        <dbReference type="ARBA" id="ARBA00022801"/>
    </source>
</evidence>
<keyword evidence="3 7" id="KW-0378">Hydrolase</keyword>
<dbReference type="PANTHER" id="PTHR33516">
    <property type="entry name" value="LEXA REPRESSOR"/>
    <property type="match status" value="1"/>
</dbReference>
<dbReference type="EMBL" id="PIOC01000023">
    <property type="protein sequence ID" value="RDW17013.1"/>
    <property type="molecule type" value="Genomic_DNA"/>
</dbReference>
<proteinExistence type="inferred from homology"/>
<organism evidence="9 10">
    <name type="scientific">Oceanobacillus arenosus</name>
    <dbReference type="NCBI Taxonomy" id="1229153"/>
    <lineage>
        <taxon>Bacteria</taxon>
        <taxon>Bacillati</taxon>
        <taxon>Bacillota</taxon>
        <taxon>Bacilli</taxon>
        <taxon>Bacillales</taxon>
        <taxon>Bacillaceae</taxon>
        <taxon>Oceanobacillus</taxon>
    </lineage>
</organism>
<dbReference type="InterPro" id="IPR006197">
    <property type="entry name" value="Peptidase_S24_LexA"/>
</dbReference>
<dbReference type="Gene3D" id="2.10.109.10">
    <property type="entry name" value="Umud Fragment, subunit A"/>
    <property type="match status" value="1"/>
</dbReference>